<evidence type="ECO:0000313" key="2">
    <source>
        <dbReference type="Proteomes" id="UP000005640"/>
    </source>
</evidence>
<reference evidence="1 2" key="3">
    <citation type="journal article" date="2006" name="Nature">
        <title>The DNA sequence and biological annotation of human chromosome 1.</title>
        <authorList>
            <person name="Gregory S.G."/>
            <person name="Barlow K.F."/>
            <person name="McLay K.E."/>
            <person name="Kaul R."/>
            <person name="Swarbreck D."/>
            <person name="Dunham A."/>
            <person name="Scott C.E."/>
            <person name="Howe K.L."/>
            <person name="Woodfine K."/>
            <person name="Spencer C.C."/>
            <person name="Jones M.C."/>
            <person name="Gillson C."/>
            <person name="Searle S."/>
            <person name="Zhou Y."/>
            <person name="Kokocinski F."/>
            <person name="McDonald L."/>
            <person name="Evans R."/>
            <person name="Phillips K."/>
            <person name="Atkinson A."/>
            <person name="Cooper R."/>
            <person name="Jones C."/>
            <person name="Hall R.E."/>
            <person name="Andrews T.D."/>
            <person name="Lloyd C."/>
            <person name="Ainscough R."/>
            <person name="Almeida J.P."/>
            <person name="Ambrose K.D."/>
            <person name="Anderson F."/>
            <person name="Andrew R.W."/>
            <person name="Ashwell R.I."/>
            <person name="Aubin K."/>
            <person name="Babbage A.K."/>
            <person name="Bagguley C.L."/>
            <person name="Bailey J."/>
            <person name="Beasley H."/>
            <person name="Bethel G."/>
            <person name="Bird C.P."/>
            <person name="Bray-Allen S."/>
            <person name="Brown J.Y."/>
            <person name="Brown A.J."/>
            <person name="Buckley D."/>
            <person name="Burton J."/>
            <person name="Bye J."/>
            <person name="Carder C."/>
            <person name="Chapman J.C."/>
            <person name="Clark S.Y."/>
            <person name="Clarke G."/>
            <person name="Clee C."/>
            <person name="Cobley V."/>
            <person name="Collier R.E."/>
            <person name="Corby N."/>
            <person name="Coville G.J."/>
            <person name="Davies J."/>
            <person name="Deadman R."/>
            <person name="Dunn M."/>
            <person name="Earthrowl M."/>
            <person name="Ellington A.G."/>
            <person name="Errington H."/>
            <person name="Frankish A."/>
            <person name="Frankland J."/>
            <person name="French L."/>
            <person name="Garner P."/>
            <person name="Garnett J."/>
            <person name="Gay L."/>
            <person name="Ghori M.R."/>
            <person name="Gibson R."/>
            <person name="Gilby L.M."/>
            <person name="Gillett W."/>
            <person name="Glithero R.J."/>
            <person name="Grafham D.V."/>
            <person name="Griffiths C."/>
            <person name="Griffiths-Jones S."/>
            <person name="Grocock R."/>
            <person name="Hammond S."/>
            <person name="Harrison E.S."/>
            <person name="Hart E."/>
            <person name="Haugen E."/>
            <person name="Heath P.D."/>
            <person name="Holmes S."/>
            <person name="Holt K."/>
            <person name="Howden P.J."/>
            <person name="Hunt A.R."/>
            <person name="Hunt S.E."/>
            <person name="Hunter G."/>
            <person name="Isherwood J."/>
            <person name="James R."/>
            <person name="Johnson C."/>
            <person name="Johnson D."/>
            <person name="Joy A."/>
            <person name="Kay M."/>
            <person name="Kershaw J.K."/>
            <person name="Kibukawa M."/>
            <person name="Kimberley A.M."/>
            <person name="King A."/>
            <person name="Knights A.J."/>
            <person name="Lad H."/>
            <person name="Laird G."/>
            <person name="Lawlor S."/>
            <person name="Leongamornlert D.A."/>
            <person name="Lloyd D.M."/>
            <person name="Loveland J."/>
            <person name="Lovell J."/>
            <person name="Lush M.J."/>
            <person name="Lyne R."/>
            <person name="Martin S."/>
            <person name="Mashreghi-Mohammadi M."/>
            <person name="Matthews L."/>
            <person name="Matthews N.S."/>
            <person name="McLaren S."/>
            <person name="Milne S."/>
            <person name="Mistry S."/>
            <person name="Moore M.J."/>
            <person name="Nickerson T."/>
            <person name="O'Dell C.N."/>
            <person name="Oliver K."/>
            <person name="Palmeiri A."/>
            <person name="Palmer S.A."/>
            <person name="Parker A."/>
            <person name="Patel D."/>
            <person name="Pearce A.V."/>
            <person name="Peck A.I."/>
            <person name="Pelan S."/>
            <person name="Phelps K."/>
            <person name="Phillimore B.J."/>
            <person name="Plumb R."/>
            <person name="Rajan J."/>
            <person name="Raymond C."/>
            <person name="Rouse G."/>
            <person name="Saenphimmachak C."/>
            <person name="Sehra H.K."/>
            <person name="Sheridan E."/>
            <person name="Shownkeen R."/>
            <person name="Sims S."/>
            <person name="Skuce C.D."/>
            <person name="Smith M."/>
            <person name="Steward C."/>
            <person name="Subramanian S."/>
            <person name="Sycamore N."/>
            <person name="Tracey A."/>
            <person name="Tromans A."/>
            <person name="Van Helmond Z."/>
            <person name="Wall M."/>
            <person name="Wallis J.M."/>
            <person name="White S."/>
            <person name="Whitehead S.L."/>
            <person name="Wilkinson J.E."/>
            <person name="Willey D.L."/>
            <person name="Williams H."/>
            <person name="Wilming L."/>
            <person name="Wray P.W."/>
            <person name="Wu Z."/>
            <person name="Coulson A."/>
            <person name="Vaudin M."/>
            <person name="Sulston J.E."/>
            <person name="Durbin R."/>
            <person name="Hubbard T."/>
            <person name="Wooster R."/>
            <person name="Dunham I."/>
            <person name="Carter N.P."/>
            <person name="McVean G."/>
            <person name="Ross M.T."/>
            <person name="Harrow J."/>
            <person name="Olson M.V."/>
            <person name="Beck S."/>
            <person name="Rogers J."/>
            <person name="Bentley D.R."/>
            <person name="Banerjee R."/>
            <person name="Bryant S.P."/>
            <person name="Burford D.C."/>
            <person name="Burrill W.D."/>
            <person name="Clegg S.M."/>
            <person name="Dhami P."/>
            <person name="Dovey O."/>
            <person name="Faulkner L.M."/>
            <person name="Gribble S.M."/>
            <person name="Langford C.F."/>
            <person name="Pandian R.D."/>
            <person name="Porter K.M."/>
            <person name="Prigmore E."/>
        </authorList>
    </citation>
    <scope>NUCLEOTIDE SEQUENCE [LARGE SCALE GENOMIC DNA]</scope>
</reference>
<dbReference type="Ensembl" id="ENST00000486270.5">
    <property type="protein sequence ID" value="ENSP00000483680.1"/>
    <property type="gene ID" value="ENSG00000117481.13"/>
</dbReference>
<keyword evidence="2" id="KW-1185">Reference proteome</keyword>
<evidence type="ECO:0000313" key="1">
    <source>
        <dbReference type="Ensembl" id="ENSP00000483680.1"/>
    </source>
</evidence>
<dbReference type="ExpressionAtlas" id="A0A087X0V6">
    <property type="expression patterns" value="baseline and differential"/>
</dbReference>
<dbReference type="HOGENOM" id="CLU_3049651_0_0_1"/>
<dbReference type="MassIVE" id="A0A087X0V6"/>
<dbReference type="UCSC" id="uc057ged.1">
    <property type="organism name" value="human"/>
</dbReference>
<accession>A0A087X0V6</accession>
<reference evidence="1" key="4">
    <citation type="submission" date="2025-08" db="UniProtKB">
        <authorList>
            <consortium name="Ensembl"/>
        </authorList>
    </citation>
    <scope>IDENTIFICATION</scope>
</reference>
<sequence length="54" mass="6194">MAALTLRGVRELLKRVDLATVPRRHRYKKKWPVLSLLGCHRAQIPCCSTGFAEF</sequence>
<dbReference type="AlphaFoldDB" id="A0A087X0V6"/>
<reference evidence="1 2" key="2">
    <citation type="journal article" date="2004" name="Nature">
        <title>Finishing the euchromatic sequence of the human genome.</title>
        <authorList>
            <consortium name="International Human Genome Sequencing Consortium"/>
        </authorList>
    </citation>
    <scope>NUCLEOTIDE SEQUENCE [LARGE SCALE GENOMIC DNA]</scope>
</reference>
<gene>
    <name evidence="1" type="primary">NSUN4</name>
</gene>
<dbReference type="VEuPathDB" id="HostDB:ENSG00000117481"/>
<dbReference type="Bgee" id="ENSG00000117481">
    <property type="expression patterns" value="Expressed in sperm and 184 other cell types or tissues"/>
</dbReference>
<dbReference type="SMR" id="A0A087X0V6"/>
<dbReference type="GeneTree" id="ENSGT00940000153665"/>
<dbReference type="OpenTargets" id="ENSG00000117481"/>
<proteinExistence type="predicted"/>
<name>A0A087X0V6_HUMAN</name>
<dbReference type="HGNC" id="HGNC:31802">
    <property type="gene designation" value="NSUN4"/>
</dbReference>
<dbReference type="EMBL" id="AL122001">
    <property type="status" value="NOT_ANNOTATED_CDS"/>
    <property type="molecule type" value="Genomic_DNA"/>
</dbReference>
<reference evidence="1 2" key="1">
    <citation type="journal article" date="2001" name="Nature">
        <title>Initial sequencing and analysis of the human genome.</title>
        <authorList>
            <consortium name="International Human Genome Sequencing Consortium"/>
            <person name="Lander E.S."/>
            <person name="Linton L.M."/>
            <person name="Birren B."/>
            <person name="Nusbaum C."/>
            <person name="Zody M.C."/>
            <person name="Baldwin J."/>
            <person name="Devon K."/>
            <person name="Dewar K."/>
            <person name="Doyle M."/>
            <person name="FitzHugh W."/>
            <person name="Funke R."/>
            <person name="Gage D."/>
            <person name="Harris K."/>
            <person name="Heaford A."/>
            <person name="Howland J."/>
            <person name="Kann L."/>
            <person name="Lehoczky J."/>
            <person name="LeVine R."/>
            <person name="McEwan P."/>
            <person name="McKernan K."/>
            <person name="Meldrim J."/>
            <person name="Mesirov J.P."/>
            <person name="Miranda C."/>
            <person name="Morris W."/>
            <person name="Naylor J."/>
            <person name="Raymond C."/>
            <person name="Rosetti M."/>
            <person name="Santos R."/>
            <person name="Sheridan A."/>
            <person name="Sougnez C."/>
            <person name="Stange-Thomann N."/>
            <person name="Stojanovic N."/>
            <person name="Subramanian A."/>
            <person name="Wyman D."/>
            <person name="Rogers J."/>
            <person name="Sulston J."/>
            <person name="Ainscough R."/>
            <person name="Beck S."/>
            <person name="Bentley D."/>
            <person name="Burton J."/>
            <person name="Clee C."/>
            <person name="Carter N."/>
            <person name="Coulson A."/>
            <person name="Deadman R."/>
            <person name="Deloukas P."/>
            <person name="Dunham A."/>
            <person name="Dunham I."/>
            <person name="Durbin R."/>
            <person name="French L."/>
            <person name="Grafham D."/>
            <person name="Gregory S."/>
            <person name="Hubbard T."/>
            <person name="Humphray S."/>
            <person name="Hunt A."/>
            <person name="Jones M."/>
            <person name="Lloyd C."/>
            <person name="McMurray A."/>
            <person name="Matthews L."/>
            <person name="Mercer S."/>
            <person name="Milne S."/>
            <person name="Mullikin J.C."/>
            <person name="Mungall A."/>
            <person name="Plumb R."/>
            <person name="Ross M."/>
            <person name="Shownkeen R."/>
            <person name="Sims S."/>
            <person name="Waterston R.H."/>
            <person name="Wilson R.K."/>
            <person name="Hillier L.W."/>
            <person name="McPherson J.D."/>
            <person name="Marra M.A."/>
            <person name="Mardis E.R."/>
            <person name="Fulton L.A."/>
            <person name="Chinwalla A.T."/>
            <person name="Pepin K.H."/>
            <person name="Gish W.R."/>
            <person name="Chissoe S.L."/>
            <person name="Wendl M.C."/>
            <person name="Delehaunty K.D."/>
            <person name="Miner T.L."/>
            <person name="Delehaunty A."/>
            <person name="Kramer J.B."/>
            <person name="Cook L.L."/>
            <person name="Fulton R.S."/>
            <person name="Johnson D.L."/>
            <person name="Minx P.J."/>
            <person name="Clifton S.W."/>
            <person name="Hawkins T."/>
            <person name="Branscomb E."/>
            <person name="Predki P."/>
            <person name="Richardson P."/>
            <person name="Wenning S."/>
            <person name="Slezak T."/>
            <person name="Doggett N."/>
            <person name="Cheng J.F."/>
            <person name="Olsen A."/>
            <person name="Lucas S."/>
            <person name="Elkin C."/>
            <person name="Uberbacher E."/>
            <person name="Frazier M."/>
            <person name="Gibbs R.A."/>
            <person name="Muzny D.M."/>
            <person name="Scherer S.E."/>
            <person name="Bouck J.B."/>
            <person name="Sodergren E.J."/>
            <person name="Worley K.C."/>
            <person name="Rives C.M."/>
            <person name="Gorrell J.H."/>
            <person name="Metzker M.L."/>
            <person name="Naylor S.L."/>
            <person name="Kucherlapati R.S."/>
            <person name="Nelson D.L."/>
            <person name="Weinstock G.M."/>
            <person name="Sakaki Y."/>
            <person name="Fujiyama A."/>
            <person name="Hattori M."/>
            <person name="Yada T."/>
            <person name="Toyoda A."/>
            <person name="Itoh T."/>
            <person name="Kawagoe C."/>
            <person name="Watanabe H."/>
            <person name="Totoki Y."/>
            <person name="Taylor T."/>
            <person name="Weissenbach J."/>
            <person name="Heilig R."/>
            <person name="Saurin W."/>
            <person name="Artiguenave F."/>
            <person name="Brottier P."/>
            <person name="Bruls T."/>
            <person name="Pelletier E."/>
            <person name="Robert C."/>
            <person name="Wincker P."/>
            <person name="Smith D.R."/>
            <person name="Doucette-Stamm L."/>
            <person name="Rubenfield M."/>
            <person name="Weinstock K."/>
            <person name="Lee H.M."/>
            <person name="Dubois J."/>
            <person name="Rosenthal A."/>
            <person name="Platzer M."/>
            <person name="Nyakatura G."/>
            <person name="Taudien S."/>
            <person name="Rump A."/>
            <person name="Yang H."/>
            <person name="Yu J."/>
            <person name="Wang J."/>
            <person name="Huang G."/>
            <person name="Gu J."/>
            <person name="Hood L."/>
            <person name="Rowen L."/>
            <person name="Madan A."/>
            <person name="Qin S."/>
            <person name="Davis R.W."/>
            <person name="Federspiel N.A."/>
            <person name="Abola A.P."/>
            <person name="Proctor M.J."/>
            <person name="Myers R.M."/>
            <person name="Schmutz J."/>
            <person name="Dickson M."/>
            <person name="Grimwood J."/>
            <person name="Cox D.R."/>
            <person name="Olson M.V."/>
            <person name="Kaul R."/>
            <person name="Raymond C."/>
            <person name="Shimizu N."/>
            <person name="Kawasaki K."/>
            <person name="Minoshima S."/>
            <person name="Evans G.A."/>
            <person name="Athanasiou M."/>
            <person name="Schultz R."/>
            <person name="Roe B.A."/>
            <person name="Chen F."/>
            <person name="Pan H."/>
            <person name="Ramser J."/>
            <person name="Lehrach H."/>
            <person name="Reinhardt R."/>
            <person name="McCombie W.R."/>
            <person name="de la Bastide M."/>
            <person name="Dedhia N."/>
            <person name="Blocker H."/>
            <person name="Hornischer K."/>
            <person name="Nordsiek G."/>
            <person name="Agarwala R."/>
            <person name="Aravind L."/>
            <person name="Bailey J.A."/>
            <person name="Bateman A."/>
            <person name="Batzoglou S."/>
            <person name="Birney E."/>
            <person name="Bork P."/>
            <person name="Brown D.G."/>
            <person name="Burge C.B."/>
            <person name="Cerutti L."/>
            <person name="Chen H.C."/>
            <person name="Church D."/>
            <person name="Clamp M."/>
            <person name="Copley R.R."/>
            <person name="Doerks T."/>
            <person name="Eddy S.R."/>
            <person name="Eichler E.E."/>
            <person name="Furey T.S."/>
            <person name="Galagan J."/>
            <person name="Gilbert J.G."/>
            <person name="Harmon C."/>
            <person name="Hayashizaki Y."/>
            <person name="Haussler D."/>
            <person name="Hermjakob H."/>
            <person name="Hokamp K."/>
            <person name="Jang W."/>
            <person name="Johnson L.S."/>
            <person name="Jones T.A."/>
            <person name="Kasif S."/>
            <person name="Kaspryzk A."/>
            <person name="Kennedy S."/>
            <person name="Kent W.J."/>
            <person name="Kitts P."/>
            <person name="Koonin E.V."/>
            <person name="Korf I."/>
            <person name="Kulp D."/>
            <person name="Lancet D."/>
            <person name="Lowe T.M."/>
            <person name="McLysaght A."/>
            <person name="Mikkelsen T."/>
            <person name="Moran J.V."/>
            <person name="Mulder N."/>
            <person name="Pollara V.J."/>
            <person name="Ponting C.P."/>
            <person name="Schuler G."/>
            <person name="Schultz J."/>
            <person name="Slater G."/>
            <person name="Smit A.F."/>
            <person name="Stupka E."/>
            <person name="Szustakowski J."/>
            <person name="Thierry-Mieg D."/>
            <person name="Thierry-Mieg J."/>
            <person name="Wagner L."/>
            <person name="Wallis J."/>
            <person name="Wheeler R."/>
            <person name="Williams A."/>
            <person name="Wolf Y.I."/>
            <person name="Wolfe K.H."/>
            <person name="Yang S.P."/>
            <person name="Yeh R.F."/>
            <person name="Collins F."/>
            <person name="Guyer M.S."/>
            <person name="Peterson J."/>
            <person name="Felsenfeld A."/>
            <person name="Wetterstrand K.A."/>
            <person name="Patrinos A."/>
            <person name="Morgan M.J."/>
            <person name="de Jong P."/>
            <person name="Catanese J.J."/>
            <person name="Osoegawa K."/>
            <person name="Shizuya H."/>
            <person name="Choi S."/>
            <person name="Chen Y.J."/>
        </authorList>
    </citation>
    <scope>NUCLEOTIDE SEQUENCE [LARGE SCALE GENOMIC DNA]</scope>
</reference>
<protein>
    <submittedName>
        <fullName evidence="1">NOP2/Sun RNA methyltransferase 4</fullName>
    </submittedName>
</protein>
<dbReference type="Proteomes" id="UP000005640">
    <property type="component" value="Chromosome 1"/>
</dbReference>
<dbReference type="OrthoDB" id="9533415at2759"/>
<dbReference type="Ensembl" id="ENST00000486270.5">
    <property type="protein sequence ID" value="ENSP00000483680.1"/>
    <property type="gene ID" value="ENSG00000117481.12"/>
</dbReference>
<organism evidence="1 2">
    <name type="scientific">Homo sapiens</name>
    <name type="common">Human</name>
    <dbReference type="NCBI Taxonomy" id="9606"/>
    <lineage>
        <taxon>Eukaryota</taxon>
        <taxon>Metazoa</taxon>
        <taxon>Chordata</taxon>
        <taxon>Craniata</taxon>
        <taxon>Vertebrata</taxon>
        <taxon>Euteleostomi</taxon>
        <taxon>Mammalia</taxon>
        <taxon>Eutheria</taxon>
        <taxon>Euarchontoglires</taxon>
        <taxon>Primates</taxon>
        <taxon>Haplorrhini</taxon>
        <taxon>Catarrhini</taxon>
        <taxon>Hominidae</taxon>
        <taxon>Homo</taxon>
    </lineage>
</organism>
<reference evidence="1" key="5">
    <citation type="submission" date="2025-09" db="UniProtKB">
        <authorList>
            <consortium name="Ensembl"/>
        </authorList>
    </citation>
    <scope>IDENTIFICATION</scope>
</reference>